<gene>
    <name evidence="2" type="ORF">PHYPSEUDO_001098</name>
</gene>
<comment type="caution">
    <text evidence="2">The sequence shown here is derived from an EMBL/GenBank/DDBJ whole genome shotgun (WGS) entry which is preliminary data.</text>
</comment>
<accession>A0A8T1VWP5</accession>
<evidence type="ECO:0000313" key="2">
    <source>
        <dbReference type="EMBL" id="KAG7385745.1"/>
    </source>
</evidence>
<keyword evidence="3" id="KW-1185">Reference proteome</keyword>
<feature type="region of interest" description="Disordered" evidence="1">
    <location>
        <begin position="1"/>
        <end position="60"/>
    </location>
</feature>
<evidence type="ECO:0000313" key="3">
    <source>
        <dbReference type="Proteomes" id="UP000694044"/>
    </source>
</evidence>
<name>A0A8T1VWP5_9STRA</name>
<organism evidence="2 3">
    <name type="scientific">Phytophthora pseudosyringae</name>
    <dbReference type="NCBI Taxonomy" id="221518"/>
    <lineage>
        <taxon>Eukaryota</taxon>
        <taxon>Sar</taxon>
        <taxon>Stramenopiles</taxon>
        <taxon>Oomycota</taxon>
        <taxon>Peronosporomycetes</taxon>
        <taxon>Peronosporales</taxon>
        <taxon>Peronosporaceae</taxon>
        <taxon>Phytophthora</taxon>
    </lineage>
</organism>
<dbReference type="AlphaFoldDB" id="A0A8T1VWP5"/>
<reference evidence="2" key="1">
    <citation type="submission" date="2021-02" db="EMBL/GenBank/DDBJ databases">
        <authorList>
            <person name="Palmer J.M."/>
        </authorList>
    </citation>
    <scope>NUCLEOTIDE SEQUENCE</scope>
    <source>
        <strain evidence="2">SCRP734</strain>
    </source>
</reference>
<dbReference type="EMBL" id="JAGDFM010000115">
    <property type="protein sequence ID" value="KAG7385745.1"/>
    <property type="molecule type" value="Genomic_DNA"/>
</dbReference>
<proteinExistence type="predicted"/>
<sequence>MRAGGADGGARPTVTGCNNRKRDLGHALRGALGATPAADRPPQRRAPFGGRHRAGPISGAALPHRALERSIAFSRSAERAIANAANTAQRRRVELDGVQRLV</sequence>
<protein>
    <submittedName>
        <fullName evidence="2">Uncharacterized protein</fullName>
    </submittedName>
</protein>
<dbReference type="Proteomes" id="UP000694044">
    <property type="component" value="Unassembled WGS sequence"/>
</dbReference>
<evidence type="ECO:0000256" key="1">
    <source>
        <dbReference type="SAM" id="MobiDB-lite"/>
    </source>
</evidence>